<dbReference type="Gene3D" id="2.10.25.10">
    <property type="entry name" value="Laminin"/>
    <property type="match status" value="6"/>
</dbReference>
<evidence type="ECO:0000256" key="9">
    <source>
        <dbReference type="ARBA" id="ARBA00023157"/>
    </source>
</evidence>
<dbReference type="FunFam" id="2.10.25.10:FF:000065">
    <property type="entry name" value="Laminin subunit beta 1"/>
    <property type="match status" value="1"/>
</dbReference>
<dbReference type="Pfam" id="PF00053">
    <property type="entry name" value="EGF_laminin"/>
    <property type="match status" value="7"/>
</dbReference>
<dbReference type="FunFam" id="2.10.25.10:FF:000101">
    <property type="entry name" value="Laminin subunit beta 1"/>
    <property type="match status" value="1"/>
</dbReference>
<evidence type="ECO:0000256" key="13">
    <source>
        <dbReference type="SAM" id="Coils"/>
    </source>
</evidence>
<feature type="disulfide bond" evidence="12">
    <location>
        <begin position="1114"/>
        <end position="1131"/>
    </location>
</feature>
<evidence type="ECO:0000256" key="8">
    <source>
        <dbReference type="ARBA" id="ARBA00023054"/>
    </source>
</evidence>
<sequence length="1760" mass="196815">LETPGNVQNPPVVETSYFDSSGNNQQVINNPQRFDWTSRRRGNQSTPDYRGGSYTYQTRRYNTSVGTSRTGSVNGQSFQTPILWQNRTWHWSTNRTRDYDPDLDGTTVVPPLQPLQPYHPDKHEEWDGTELIRYPTDDRHPLAIYGSGRCDELQACYPATGNLLIGREEKLMSSSTCGLQKMDRYCIVSHLKEKKKCFYCDSRPQNKNNARLYHGIENIVQRIGRKRKQTWWQAENGAEHVSIGFDLEAEFHFTHLIITFKTFRPSAMLIERSHDFGRTWNIYQYFAYDCVDSFPGVPVGPRQKISDVVCDSHYSGVEPSTEGEVIFRVLPPNIRIDDPYSPEVQNLLKMTNLRINFTKLHNLGDNLLDSRDEIKEKYYYSIYDMVVRGSCSCYGHASRCIADPGQETIPDMVYGRCECTHHTKGLNCEQCEDFHHDVPWKPAIGRQTNACKICNCNSHAKRCHFDPAVYEATGKVSGGVCDDCQHNTMGRNCEQCKPYFYRDPGRRIEDHNVCQPCDCDPRGSLDDALCDEHTDIGSSLEAGKCHCKRNVEGRRCDKCLPGFWNFIESNPDGCEQVSKGSADTQITPREPHGDRMVTWTGLGFIRAYPGTRLEFDVTDIPETMDYDIVVRYEPQLAGVWEGVKVVIDSPYPVDPRGYCNRSLTQQNTRIVSLAATDRYVVVNNVCLERGKQYKIRLEINDYDSNIDRDSASILIDSVVIIPRMENIPFFKGNQINEFKRQEFERFRCGSSYYSVTRLAEPPEICRKYLYSVGFYVFGGAYALYATHWAVSASADLMSLDGIVINADLDFMDSVQTVAKLAIVIALGHWTTFVTHSRVNANAVREHTVVSVTNANPDLCDSKTGVCINCRDFTTGHRCERCERGYYGNPLILNEVSIPCRACPCPGISGSGMSHAESCQLEPRSQNVICHCLSGYSGERCDTCDNNYFGEPAIPGGQCRQCECSNNIDIAQPGNCDSRTGECLRCLYNTAGAHCQHCKPGFWGEAALQQCIECVCNPLGTDVNSVTCDHLTGQCPCLPNVLGKSCDRCAVNHWKIASGEGCEACDCDPQGSYTLKCNEFDGQCHCRPGHGGRKCNECQPNFWGDPRVQCYHCECNPSGSATLQCLRNNGSCVCIDGISGPRCDRCARGFTGKAPHCDPCGECFDNWDLTITTLKDHTLRLLDSARRIKQTGTTGAYTTEFTNIDNSLTEIESILSGQNITEADITTIEEMIEQLRRNLTETQTILTGFESQMEGINKRILAANLALNDLRRKSQDLQFSADALRENATKLQEANVEGAFNITRDAQRRSRASEQRIRETMPTLYESERKRRQTERLLDQVSSRYNASIGDNEQSLNDISRKISLLEDKIPNINEMVCDGRGTVSTCDSLCGGAGCGKCGGLSCTKGATTKADNALELATKADGVLKDKEKSARNELNGILEARHKSEEALREAKAAYDRAIGAKNTSVETTLEVQQLLDSIETFLGEEASRPAEIRTMAEECLALEISLRPEQIQDLAKQINETIAGLTDITKILMETAGDLANANRLKERADRAKQRADGILGQAEEVQNALKEALDAQRKAETAIAKANGDINSATGDLAQIESETQSAALNAEKAGSGISDLQKRLDELKKKFALNELEMRKADNEANIAAKNAEEAGQAAQELEQRFNEASRKLEDKARASGAVKERAENLRERAKKLAENANEKLGILQEMEDGFHENEKRLNESQKTIDELNKSMGLHLIYIEEKSTFYRNCQG</sequence>
<dbReference type="FunFam" id="2.60.120.260:FF:000010">
    <property type="entry name" value="Laminin subunit beta 1"/>
    <property type="match status" value="1"/>
</dbReference>
<dbReference type="PROSITE" id="PS50027">
    <property type="entry name" value="EGF_LAM_2"/>
    <property type="match status" value="5"/>
</dbReference>
<dbReference type="GO" id="GO:0007411">
    <property type="term" value="P:axon guidance"/>
    <property type="evidence" value="ECO:0007669"/>
    <property type="project" value="TreeGrafter"/>
</dbReference>
<feature type="disulfide bond" evidence="12">
    <location>
        <begin position="1085"/>
        <end position="1094"/>
    </location>
</feature>
<feature type="domain" description="Laminin N-terminal" evidence="17">
    <location>
        <begin position="152"/>
        <end position="390"/>
    </location>
</feature>
<dbReference type="EMBL" id="CAJPIZ010003643">
    <property type="protein sequence ID" value="CAG2106617.1"/>
    <property type="molecule type" value="Genomic_DNA"/>
</dbReference>
<evidence type="ECO:0000256" key="7">
    <source>
        <dbReference type="ARBA" id="ARBA00022889"/>
    </source>
</evidence>
<evidence type="ECO:0000256" key="1">
    <source>
        <dbReference type="ARBA" id="ARBA00004302"/>
    </source>
</evidence>
<feature type="domain" description="Laminin IV type B" evidence="16">
    <location>
        <begin position="564"/>
        <end position="777"/>
    </location>
</feature>
<dbReference type="Proteomes" id="UP000759131">
    <property type="component" value="Unassembled WGS sequence"/>
</dbReference>
<dbReference type="OrthoDB" id="5985440at2759"/>
<dbReference type="CDD" id="cd22302">
    <property type="entry name" value="cc_DmLAMB1-like_C"/>
    <property type="match status" value="1"/>
</dbReference>
<dbReference type="Pfam" id="PF21199">
    <property type="entry name" value="LAMININ_IV_B"/>
    <property type="match status" value="1"/>
</dbReference>
<dbReference type="FunFam" id="2.10.25.10:FF:000084">
    <property type="entry name" value="Laminin subunit alpha 3"/>
    <property type="match status" value="1"/>
</dbReference>
<dbReference type="Pfam" id="PF24973">
    <property type="entry name" value="EGF_LMN_ATRN"/>
    <property type="match status" value="2"/>
</dbReference>
<dbReference type="FunFam" id="2.10.25.10:FF:000135">
    <property type="entry name" value="Laminin subunit beta 4"/>
    <property type="match status" value="1"/>
</dbReference>
<dbReference type="FunFam" id="2.10.25.10:FF:000138">
    <property type="entry name" value="Laminin subunit beta 1"/>
    <property type="match status" value="1"/>
</dbReference>
<keyword evidence="6" id="KW-0084">Basement membrane</keyword>
<feature type="disulfide bond" evidence="12">
    <location>
        <begin position="1036"/>
        <end position="1045"/>
    </location>
</feature>
<feature type="disulfide bond" evidence="12">
    <location>
        <begin position="484"/>
        <end position="493"/>
    </location>
</feature>
<feature type="disulfide bond" evidence="12">
    <location>
        <begin position="1133"/>
        <end position="1142"/>
    </location>
</feature>
<dbReference type="Gene3D" id="2.170.300.10">
    <property type="entry name" value="Tie2 ligand-binding domain superfamily"/>
    <property type="match status" value="2"/>
</dbReference>
<feature type="coiled-coil region" evidence="13">
    <location>
        <begin position="1217"/>
        <end position="1286"/>
    </location>
</feature>
<dbReference type="GO" id="GO:0034446">
    <property type="term" value="P:substrate adhesion-dependent cell spreading"/>
    <property type="evidence" value="ECO:0007669"/>
    <property type="project" value="TreeGrafter"/>
</dbReference>
<dbReference type="SUPFAM" id="SSF57997">
    <property type="entry name" value="Tropomyosin"/>
    <property type="match status" value="1"/>
</dbReference>
<dbReference type="SMART" id="SM00180">
    <property type="entry name" value="EGF_Lam"/>
    <property type="match status" value="9"/>
</dbReference>
<keyword evidence="4" id="KW-0732">Signal</keyword>
<feature type="disulfide bond" evidence="12">
    <location>
        <begin position="1066"/>
        <end position="1083"/>
    </location>
</feature>
<dbReference type="PRINTS" id="PR00011">
    <property type="entry name" value="EGFLAMININ"/>
</dbReference>
<dbReference type="InterPro" id="IPR050440">
    <property type="entry name" value="Laminin/Netrin_ECM"/>
</dbReference>
<feature type="domain" description="Laminin EGF-like" evidence="15">
    <location>
        <begin position="517"/>
        <end position="576"/>
    </location>
</feature>
<dbReference type="GO" id="GO:0009887">
    <property type="term" value="P:animal organ morphogenesis"/>
    <property type="evidence" value="ECO:0007669"/>
    <property type="project" value="TreeGrafter"/>
</dbReference>
<keyword evidence="2" id="KW-0964">Secreted</keyword>
<evidence type="ECO:0000256" key="5">
    <source>
        <dbReference type="ARBA" id="ARBA00022737"/>
    </source>
</evidence>
<dbReference type="InterPro" id="IPR056863">
    <property type="entry name" value="LMN_ATRN_NET-like_EGF"/>
</dbReference>
<dbReference type="EMBL" id="OC858218">
    <property type="protein sequence ID" value="CAD7626187.1"/>
    <property type="molecule type" value="Genomic_DNA"/>
</dbReference>
<protein>
    <recommendedName>
        <fullName evidence="20">Laminin subunit beta-1</fullName>
    </recommendedName>
</protein>
<dbReference type="FunFam" id="2.170.300.10:FF:000001">
    <property type="entry name" value="Laminin subunit beta-1"/>
    <property type="match status" value="1"/>
</dbReference>
<dbReference type="CDD" id="cd00055">
    <property type="entry name" value="EGF_Lam"/>
    <property type="match status" value="9"/>
</dbReference>
<evidence type="ECO:0000259" key="16">
    <source>
        <dbReference type="PROSITE" id="PS51116"/>
    </source>
</evidence>
<evidence type="ECO:0000256" key="4">
    <source>
        <dbReference type="ARBA" id="ARBA00022729"/>
    </source>
</evidence>
<feature type="disulfide bond" evidence="12">
    <location>
        <begin position="1064"/>
        <end position="1076"/>
    </location>
</feature>
<feature type="domain" description="Laminin EGF-like" evidence="15">
    <location>
        <begin position="454"/>
        <end position="516"/>
    </location>
</feature>
<evidence type="ECO:0000259" key="17">
    <source>
        <dbReference type="PROSITE" id="PS51117"/>
    </source>
</evidence>
<feature type="compositionally biased region" description="Polar residues" evidence="14">
    <location>
        <begin position="17"/>
        <end position="32"/>
    </location>
</feature>
<evidence type="ECO:0000256" key="2">
    <source>
        <dbReference type="ARBA" id="ARBA00022525"/>
    </source>
</evidence>
<feature type="domain" description="Laminin EGF-like" evidence="15">
    <location>
        <begin position="1013"/>
        <end position="1063"/>
    </location>
</feature>
<evidence type="ECO:0000259" key="15">
    <source>
        <dbReference type="PROSITE" id="PS50027"/>
    </source>
</evidence>
<organism evidence="18">
    <name type="scientific">Medioppia subpectinata</name>
    <dbReference type="NCBI Taxonomy" id="1979941"/>
    <lineage>
        <taxon>Eukaryota</taxon>
        <taxon>Metazoa</taxon>
        <taxon>Ecdysozoa</taxon>
        <taxon>Arthropoda</taxon>
        <taxon>Chelicerata</taxon>
        <taxon>Arachnida</taxon>
        <taxon>Acari</taxon>
        <taxon>Acariformes</taxon>
        <taxon>Sarcoptiformes</taxon>
        <taxon>Oribatida</taxon>
        <taxon>Brachypylina</taxon>
        <taxon>Oppioidea</taxon>
        <taxon>Oppiidae</taxon>
        <taxon>Medioppia</taxon>
    </lineage>
</organism>
<dbReference type="Pfam" id="PF00055">
    <property type="entry name" value="Laminin_N"/>
    <property type="match status" value="1"/>
</dbReference>
<reference evidence="18" key="1">
    <citation type="submission" date="2020-11" db="EMBL/GenBank/DDBJ databases">
        <authorList>
            <person name="Tran Van P."/>
        </authorList>
    </citation>
    <scope>NUCLEOTIDE SEQUENCE</scope>
</reference>
<evidence type="ECO:0000256" key="14">
    <source>
        <dbReference type="SAM" id="MobiDB-lite"/>
    </source>
</evidence>
<dbReference type="InterPro" id="IPR002049">
    <property type="entry name" value="LE_dom"/>
</dbReference>
<dbReference type="SMART" id="SM00181">
    <property type="entry name" value="EGF"/>
    <property type="match status" value="6"/>
</dbReference>
<dbReference type="GO" id="GO:0016477">
    <property type="term" value="P:cell migration"/>
    <property type="evidence" value="ECO:0007669"/>
    <property type="project" value="TreeGrafter"/>
</dbReference>
<dbReference type="GO" id="GO:0009888">
    <property type="term" value="P:tissue development"/>
    <property type="evidence" value="ECO:0007669"/>
    <property type="project" value="TreeGrafter"/>
</dbReference>
<dbReference type="SUPFAM" id="SSF57196">
    <property type="entry name" value="EGF/Laminin"/>
    <property type="match status" value="9"/>
</dbReference>
<dbReference type="InterPro" id="IPR008211">
    <property type="entry name" value="Laminin_N"/>
</dbReference>
<keyword evidence="5" id="KW-0677">Repeat</keyword>
<keyword evidence="3" id="KW-0272">Extracellular matrix</keyword>
<dbReference type="Gene3D" id="2.60.120.260">
    <property type="entry name" value="Galactose-binding domain-like"/>
    <property type="match status" value="1"/>
</dbReference>
<keyword evidence="19" id="KW-1185">Reference proteome</keyword>
<dbReference type="GO" id="GO:0043256">
    <property type="term" value="C:laminin complex"/>
    <property type="evidence" value="ECO:0007669"/>
    <property type="project" value="TreeGrafter"/>
</dbReference>
<feature type="domain" description="Laminin EGF-like" evidence="15">
    <location>
        <begin position="1064"/>
        <end position="1111"/>
    </location>
</feature>
<dbReference type="InterPro" id="IPR013015">
    <property type="entry name" value="Laminin_IV_B"/>
</dbReference>
<dbReference type="InterPro" id="IPR000742">
    <property type="entry name" value="EGF"/>
</dbReference>
<evidence type="ECO:0000313" key="18">
    <source>
        <dbReference type="EMBL" id="CAD7626187.1"/>
    </source>
</evidence>
<dbReference type="FunFam" id="2.10.25.10:FF:000130">
    <property type="entry name" value="Laminin subunit beta 1"/>
    <property type="match status" value="1"/>
</dbReference>
<proteinExistence type="predicted"/>
<dbReference type="PROSITE" id="PS51116">
    <property type="entry name" value="LAMININ_IVB"/>
    <property type="match status" value="1"/>
</dbReference>
<dbReference type="PROSITE" id="PS51117">
    <property type="entry name" value="LAMININ_NTER"/>
    <property type="match status" value="1"/>
</dbReference>
<evidence type="ECO:0000256" key="3">
    <source>
        <dbReference type="ARBA" id="ARBA00022530"/>
    </source>
</evidence>
<accession>A0A7R9KQ55</accession>
<dbReference type="GO" id="GO:0070831">
    <property type="term" value="P:basement membrane assembly"/>
    <property type="evidence" value="ECO:0007669"/>
    <property type="project" value="TreeGrafter"/>
</dbReference>
<feature type="domain" description="Laminin EGF-like" evidence="15">
    <location>
        <begin position="1112"/>
        <end position="1158"/>
    </location>
</feature>
<keyword evidence="8 13" id="KW-0175">Coiled coil</keyword>
<evidence type="ECO:0000256" key="10">
    <source>
        <dbReference type="ARBA" id="ARBA00023180"/>
    </source>
</evidence>
<keyword evidence="10" id="KW-0325">Glycoprotein</keyword>
<dbReference type="PANTHER" id="PTHR10574:SF375">
    <property type="entry name" value="LAMININ SUBUNIT BETA-1"/>
    <property type="match status" value="1"/>
</dbReference>
<comment type="subcellular location">
    <subcellularLocation>
        <location evidence="1">Secreted</location>
        <location evidence="1">Extracellular space</location>
        <location evidence="1">Extracellular matrix</location>
        <location evidence="1">Basement membrane</location>
    </subcellularLocation>
</comment>
<feature type="non-terminal residue" evidence="18">
    <location>
        <position position="1760"/>
    </location>
</feature>
<dbReference type="FunFam" id="2.10.25.10:FF:000145">
    <property type="entry name" value="Laminin subunit beta 1"/>
    <property type="match status" value="1"/>
</dbReference>
<evidence type="ECO:0008006" key="20">
    <source>
        <dbReference type="Google" id="ProtNLM"/>
    </source>
</evidence>
<feature type="region of interest" description="Disordered" evidence="14">
    <location>
        <begin position="1"/>
        <end position="57"/>
    </location>
</feature>
<feature type="disulfide bond" evidence="12">
    <location>
        <begin position="547"/>
        <end position="556"/>
    </location>
</feature>
<feature type="disulfide bond" evidence="12">
    <location>
        <begin position="1112"/>
        <end position="1124"/>
    </location>
</feature>
<evidence type="ECO:0000313" key="19">
    <source>
        <dbReference type="Proteomes" id="UP000759131"/>
    </source>
</evidence>
<dbReference type="SMART" id="SM00136">
    <property type="entry name" value="LamNT"/>
    <property type="match status" value="1"/>
</dbReference>
<gene>
    <name evidence="18" type="ORF">OSB1V03_LOCUS6620</name>
</gene>
<name>A0A7R9KQ55_9ACAR</name>
<keyword evidence="9 12" id="KW-1015">Disulfide bond</keyword>
<dbReference type="PANTHER" id="PTHR10574">
    <property type="entry name" value="NETRIN/LAMININ-RELATED"/>
    <property type="match status" value="1"/>
</dbReference>
<keyword evidence="7" id="KW-0130">Cell adhesion</keyword>
<comment type="caution">
    <text evidence="12">Lacks conserved residue(s) required for the propagation of feature annotation.</text>
</comment>
<feature type="coiled-coil region" evidence="13">
    <location>
        <begin position="1545"/>
        <end position="1740"/>
    </location>
</feature>
<evidence type="ECO:0000256" key="12">
    <source>
        <dbReference type="PROSITE-ProRule" id="PRU00460"/>
    </source>
</evidence>
<keyword evidence="11 12" id="KW-0424">Laminin EGF-like domain</keyword>
<evidence type="ECO:0000256" key="6">
    <source>
        <dbReference type="ARBA" id="ARBA00022869"/>
    </source>
</evidence>
<evidence type="ECO:0000256" key="11">
    <source>
        <dbReference type="ARBA" id="ARBA00023292"/>
    </source>
</evidence>
<dbReference type="PROSITE" id="PS01248">
    <property type="entry name" value="EGF_LAM_1"/>
    <property type="match status" value="5"/>
</dbReference>